<feature type="transmembrane region" description="Helical" evidence="1">
    <location>
        <begin position="56"/>
        <end position="75"/>
    </location>
</feature>
<evidence type="ECO:0000256" key="1">
    <source>
        <dbReference type="SAM" id="Phobius"/>
    </source>
</evidence>
<accession>A0A2G8TAH7</accession>
<dbReference type="EMBL" id="PDOC01000022">
    <property type="protein sequence ID" value="PIL42688.1"/>
    <property type="molecule type" value="Genomic_DNA"/>
</dbReference>
<sequence>MSQWSSYSLSDFLMFSAKTYYRMFELYNLAIWPAQLVALLAALATLGCVARGGVPAGRVAAALLAACWLWVAWAFHAQRYADVNSAGVFFAIAFALQALLLLWLGSARGQFAFTHARPALRRPALGVVAFAFLGYPMLVAIGGRSWKQMEFFGVAPDPTALATLGLLALARPGHWLLWPIPLLWCAITGATLWTMHAPDFWVAPLMALVALRLAWSARMPKRKAEI</sequence>
<feature type="transmembrane region" description="Helical" evidence="1">
    <location>
        <begin position="29"/>
        <end position="49"/>
    </location>
</feature>
<dbReference type="AlphaFoldDB" id="A0A2G8TAH7"/>
<dbReference type="Proteomes" id="UP000230390">
    <property type="component" value="Unassembled WGS sequence"/>
</dbReference>
<keyword evidence="1" id="KW-0812">Transmembrane</keyword>
<name>A0A2G8TAH7_9BURK</name>
<dbReference type="InterPro" id="IPR045708">
    <property type="entry name" value="DUF6064"/>
</dbReference>
<feature type="transmembrane region" description="Helical" evidence="1">
    <location>
        <begin position="176"/>
        <end position="194"/>
    </location>
</feature>
<feature type="transmembrane region" description="Helical" evidence="1">
    <location>
        <begin position="87"/>
        <end position="104"/>
    </location>
</feature>
<keyword evidence="1" id="KW-0472">Membrane</keyword>
<protein>
    <recommendedName>
        <fullName evidence="4">MFS transporter permease</fullName>
    </recommendedName>
</protein>
<evidence type="ECO:0008006" key="4">
    <source>
        <dbReference type="Google" id="ProtNLM"/>
    </source>
</evidence>
<proteinExistence type="predicted"/>
<gene>
    <name evidence="2" type="ORF">CR105_22840</name>
</gene>
<evidence type="ECO:0000313" key="3">
    <source>
        <dbReference type="Proteomes" id="UP000230390"/>
    </source>
</evidence>
<feature type="transmembrane region" description="Helical" evidence="1">
    <location>
        <begin position="124"/>
        <end position="143"/>
    </location>
</feature>
<keyword evidence="1" id="KW-1133">Transmembrane helix</keyword>
<comment type="caution">
    <text evidence="2">The sequence shown here is derived from an EMBL/GenBank/DDBJ whole genome shotgun (WGS) entry which is preliminary data.</text>
</comment>
<feature type="transmembrane region" description="Helical" evidence="1">
    <location>
        <begin position="200"/>
        <end position="217"/>
    </location>
</feature>
<keyword evidence="3" id="KW-1185">Reference proteome</keyword>
<evidence type="ECO:0000313" key="2">
    <source>
        <dbReference type="EMBL" id="PIL42688.1"/>
    </source>
</evidence>
<organism evidence="2 3">
    <name type="scientific">Massilia eurypsychrophila</name>
    <dbReference type="NCBI Taxonomy" id="1485217"/>
    <lineage>
        <taxon>Bacteria</taxon>
        <taxon>Pseudomonadati</taxon>
        <taxon>Pseudomonadota</taxon>
        <taxon>Betaproteobacteria</taxon>
        <taxon>Burkholderiales</taxon>
        <taxon>Oxalobacteraceae</taxon>
        <taxon>Telluria group</taxon>
        <taxon>Massilia</taxon>
    </lineage>
</organism>
<reference evidence="2 3" key="1">
    <citation type="submission" date="2017-10" db="EMBL/GenBank/DDBJ databases">
        <title>Massilia psychrophilum sp. nov., a novel purple-pigmented bacterium isolated from Tianshan glacier, Xinjiang Municipality, China.</title>
        <authorList>
            <person name="Wang H."/>
        </authorList>
    </citation>
    <scope>NUCLEOTIDE SEQUENCE [LARGE SCALE GENOMIC DNA]</scope>
    <source>
        <strain evidence="2 3">JCM 30074</strain>
    </source>
</reference>
<dbReference type="Pfam" id="PF19540">
    <property type="entry name" value="DUF6064"/>
    <property type="match status" value="1"/>
</dbReference>
<dbReference type="RefSeq" id="WP_099792540.1">
    <property type="nucleotide sequence ID" value="NZ_JBHLYV010000030.1"/>
</dbReference>
<dbReference type="OrthoDB" id="581693at2"/>